<evidence type="ECO:0000256" key="2">
    <source>
        <dbReference type="ARBA" id="ARBA00022723"/>
    </source>
</evidence>
<dbReference type="InterPro" id="IPR050584">
    <property type="entry name" value="Cholesterol_7-desaturase"/>
</dbReference>
<keyword evidence="8" id="KW-0223">Dioxygenase</keyword>
<evidence type="ECO:0000313" key="9">
    <source>
        <dbReference type="Proteomes" id="UP000242427"/>
    </source>
</evidence>
<keyword evidence="9" id="KW-1185">Reference proteome</keyword>
<dbReference type="SUPFAM" id="SSF50022">
    <property type="entry name" value="ISP domain"/>
    <property type="match status" value="1"/>
</dbReference>
<dbReference type="CDD" id="cd03469">
    <property type="entry name" value="Rieske_RO_Alpha_N"/>
    <property type="match status" value="1"/>
</dbReference>
<evidence type="ECO:0000313" key="8">
    <source>
        <dbReference type="EMBL" id="PSJ25869.1"/>
    </source>
</evidence>
<accession>A0A9X7PFA1</accession>
<dbReference type="InterPro" id="IPR036922">
    <property type="entry name" value="Rieske_2Fe-2S_sf"/>
</dbReference>
<dbReference type="PANTHER" id="PTHR21266:SF59">
    <property type="entry name" value="BLR4922 PROTEIN"/>
    <property type="match status" value="1"/>
</dbReference>
<feature type="domain" description="Rieske" evidence="7">
    <location>
        <begin position="6"/>
        <end position="111"/>
    </location>
</feature>
<dbReference type="GO" id="GO:0016705">
    <property type="term" value="F:oxidoreductase activity, acting on paired donors, with incorporation or reduction of molecular oxygen"/>
    <property type="evidence" value="ECO:0007669"/>
    <property type="project" value="UniProtKB-ARBA"/>
</dbReference>
<dbReference type="RefSeq" id="WP_106680345.1">
    <property type="nucleotide sequence ID" value="NZ_PXWG01000098.1"/>
</dbReference>
<dbReference type="Gene3D" id="3.90.380.10">
    <property type="entry name" value="Naphthalene 1,2-dioxygenase Alpha Subunit, Chain A, domain 1"/>
    <property type="match status" value="1"/>
</dbReference>
<dbReference type="PANTHER" id="PTHR21266">
    <property type="entry name" value="IRON-SULFUR DOMAIN CONTAINING PROTEIN"/>
    <property type="match status" value="1"/>
</dbReference>
<dbReference type="Proteomes" id="UP000242427">
    <property type="component" value="Unassembled WGS sequence"/>
</dbReference>
<dbReference type="EMBL" id="PXWG01000098">
    <property type="protein sequence ID" value="PSJ25869.1"/>
    <property type="molecule type" value="Genomic_DNA"/>
</dbReference>
<evidence type="ECO:0000256" key="4">
    <source>
        <dbReference type="ARBA" id="ARBA00023004"/>
    </source>
</evidence>
<reference evidence="8 9" key="1">
    <citation type="submission" date="2018-03" db="EMBL/GenBank/DDBJ databases">
        <title>Chitinolytic properties of Streptosporangium nondiastaticum TBG75A20.</title>
        <authorList>
            <person name="Gayathri V."/>
            <person name="Shiburaj S."/>
        </authorList>
    </citation>
    <scope>NUCLEOTIDE SEQUENCE [LARGE SCALE GENOMIC DNA]</scope>
    <source>
        <strain evidence="8 9">TBG75A20</strain>
    </source>
</reference>
<comment type="caution">
    <text evidence="8">The sequence shown here is derived from an EMBL/GenBank/DDBJ whole genome shotgun (WGS) entry which is preliminary data.</text>
</comment>
<dbReference type="Pfam" id="PF00355">
    <property type="entry name" value="Rieske"/>
    <property type="match status" value="1"/>
</dbReference>
<sequence length="399" mass="45315">MIPNQWYPILPAEEVRNDKPTGVRRMGQELVLWRDLDGNLVCQGARCPHKGANLADGRMKGNSVECPYHGFRYGPDGGCKAIPSLGSGARIPGSLRVPVHPVREAHGLVWLWWGEERAELPDIQAAPEVADNPKVHSTLHWTRPVHYTRYIESLLEFYHITYVHRDHWFNYIDYLFLYGTPRKLGLDGKERYLSATKIVNHKLETEAGGLTMRYSFDHQDEADPKNTTHYVITFTFPCQVHVRTEQFEATSWLVPVDDGHTEHILRWYEYPAFKPVLRSEKLRRILPWMSLYMEKWIQDVQDVRIMERQEPKISEGGVSKFTPVDELNAKYLAMRSRLIQEAAQSKGAKEKETAAAPLPPAETPEPAAGKRPAPANGRRTPKAAANGEGLAAARANGPR</sequence>
<keyword evidence="3" id="KW-0560">Oxidoreductase</keyword>
<dbReference type="InterPro" id="IPR017941">
    <property type="entry name" value="Rieske_2Fe-2S"/>
</dbReference>
<evidence type="ECO:0000256" key="5">
    <source>
        <dbReference type="ARBA" id="ARBA00023014"/>
    </source>
</evidence>
<evidence type="ECO:0000256" key="3">
    <source>
        <dbReference type="ARBA" id="ARBA00023002"/>
    </source>
</evidence>
<dbReference type="GO" id="GO:0051537">
    <property type="term" value="F:2 iron, 2 sulfur cluster binding"/>
    <property type="evidence" value="ECO:0007669"/>
    <property type="project" value="UniProtKB-KW"/>
</dbReference>
<proteinExistence type="predicted"/>
<dbReference type="OrthoDB" id="5243643at2"/>
<dbReference type="GO" id="GO:0046872">
    <property type="term" value="F:metal ion binding"/>
    <property type="evidence" value="ECO:0007669"/>
    <property type="project" value="UniProtKB-KW"/>
</dbReference>
<dbReference type="AlphaFoldDB" id="A0A9X7PFA1"/>
<name>A0A9X7PFA1_9ACTN</name>
<organism evidence="8 9">
    <name type="scientific">Streptosporangium nondiastaticum</name>
    <dbReference type="NCBI Taxonomy" id="35764"/>
    <lineage>
        <taxon>Bacteria</taxon>
        <taxon>Bacillati</taxon>
        <taxon>Actinomycetota</taxon>
        <taxon>Actinomycetes</taxon>
        <taxon>Streptosporangiales</taxon>
        <taxon>Streptosporangiaceae</taxon>
        <taxon>Streptosporangium</taxon>
    </lineage>
</organism>
<dbReference type="GO" id="GO:0051213">
    <property type="term" value="F:dioxygenase activity"/>
    <property type="evidence" value="ECO:0007669"/>
    <property type="project" value="UniProtKB-KW"/>
</dbReference>
<dbReference type="PROSITE" id="PS51296">
    <property type="entry name" value="RIESKE"/>
    <property type="match status" value="1"/>
</dbReference>
<evidence type="ECO:0000259" key="7">
    <source>
        <dbReference type="PROSITE" id="PS51296"/>
    </source>
</evidence>
<dbReference type="Gene3D" id="2.102.10.10">
    <property type="entry name" value="Rieske [2Fe-2S] iron-sulphur domain"/>
    <property type="match status" value="1"/>
</dbReference>
<protein>
    <submittedName>
        <fullName evidence="8">Aromatic ring-hydroxylating dioxygenase subunit alpha</fullName>
    </submittedName>
</protein>
<evidence type="ECO:0000256" key="1">
    <source>
        <dbReference type="ARBA" id="ARBA00022714"/>
    </source>
</evidence>
<gene>
    <name evidence="8" type="ORF">B7P34_25935</name>
</gene>
<feature type="compositionally biased region" description="Low complexity" evidence="6">
    <location>
        <begin position="383"/>
        <end position="399"/>
    </location>
</feature>
<keyword evidence="4" id="KW-0408">Iron</keyword>
<dbReference type="SUPFAM" id="SSF55961">
    <property type="entry name" value="Bet v1-like"/>
    <property type="match status" value="1"/>
</dbReference>
<dbReference type="GO" id="GO:0004497">
    <property type="term" value="F:monooxygenase activity"/>
    <property type="evidence" value="ECO:0007669"/>
    <property type="project" value="UniProtKB-ARBA"/>
</dbReference>
<evidence type="ECO:0000256" key="6">
    <source>
        <dbReference type="SAM" id="MobiDB-lite"/>
    </source>
</evidence>
<feature type="region of interest" description="Disordered" evidence="6">
    <location>
        <begin position="342"/>
        <end position="399"/>
    </location>
</feature>
<keyword evidence="1" id="KW-0001">2Fe-2S</keyword>
<keyword evidence="5" id="KW-0411">Iron-sulfur</keyword>
<keyword evidence="2" id="KW-0479">Metal-binding</keyword>